<dbReference type="PRINTS" id="PR00075">
    <property type="entry name" value="FACDDSATRASE"/>
</dbReference>
<keyword evidence="10 11" id="KW-0275">Fatty acid biosynthesis</keyword>
<keyword evidence="7 11" id="KW-0560">Oxidoreductase</keyword>
<sequence length="286" mass="33117">MWSISQLKICTLQDLDDTDNAENIDFSFLSALSIDYSQVKWKNAAVLVALHVGAVIGWALFLLGYVHWPTFLWNFLLSFVSVIGITVGALSLWNHKIYDSKKPLKLFLLIAQTIASQDCMWMWIRDHRLHCENHKTDADPFNSKRGFFFSHMGWLMMKKHPDVITKGKQSDMSDLEADSLVMFQKRHYKAMYTLLAVLQLTIPCYLWNEMAEISFIAFITRIVTVLHISWCIHSIHDFQGMKTTTEEKSDAEMKYVSDQRCWFDPTSLFLSIGDRIGLTFNPKDVD</sequence>
<protein>
    <submittedName>
        <fullName evidence="13">Uncharacterized protein</fullName>
    </submittedName>
</protein>
<evidence type="ECO:0000313" key="13">
    <source>
        <dbReference type="EMBL" id="CAH1405197.1"/>
    </source>
</evidence>
<feature type="transmembrane region" description="Helical" evidence="12">
    <location>
        <begin position="190"/>
        <end position="208"/>
    </location>
</feature>
<keyword evidence="6 12" id="KW-1133">Transmembrane helix</keyword>
<reference evidence="13" key="1">
    <citation type="submission" date="2022-01" db="EMBL/GenBank/DDBJ databases">
        <authorList>
            <person name="King R."/>
        </authorList>
    </citation>
    <scope>NUCLEOTIDE SEQUENCE</scope>
</reference>
<organism evidence="13 14">
    <name type="scientific">Nezara viridula</name>
    <name type="common">Southern green stink bug</name>
    <name type="synonym">Cimex viridulus</name>
    <dbReference type="NCBI Taxonomy" id="85310"/>
    <lineage>
        <taxon>Eukaryota</taxon>
        <taxon>Metazoa</taxon>
        <taxon>Ecdysozoa</taxon>
        <taxon>Arthropoda</taxon>
        <taxon>Hexapoda</taxon>
        <taxon>Insecta</taxon>
        <taxon>Pterygota</taxon>
        <taxon>Neoptera</taxon>
        <taxon>Paraneoptera</taxon>
        <taxon>Hemiptera</taxon>
        <taxon>Heteroptera</taxon>
        <taxon>Panheteroptera</taxon>
        <taxon>Pentatomomorpha</taxon>
        <taxon>Pentatomoidea</taxon>
        <taxon>Pentatomidae</taxon>
        <taxon>Pentatominae</taxon>
        <taxon>Nezara</taxon>
    </lineage>
</organism>
<name>A0A9P0HP72_NEZVI</name>
<evidence type="ECO:0000313" key="14">
    <source>
        <dbReference type="Proteomes" id="UP001152798"/>
    </source>
</evidence>
<dbReference type="Proteomes" id="UP001152798">
    <property type="component" value="Chromosome 6"/>
</dbReference>
<evidence type="ECO:0000256" key="11">
    <source>
        <dbReference type="RuleBase" id="RU000581"/>
    </source>
</evidence>
<feature type="transmembrane region" description="Helical" evidence="12">
    <location>
        <begin position="214"/>
        <end position="232"/>
    </location>
</feature>
<evidence type="ECO:0000256" key="7">
    <source>
        <dbReference type="ARBA" id="ARBA00023002"/>
    </source>
</evidence>
<evidence type="ECO:0000256" key="2">
    <source>
        <dbReference type="ARBA" id="ARBA00009295"/>
    </source>
</evidence>
<comment type="domain">
    <text evidence="11">The histidine box domains are involved in binding the catalytic metal ions.</text>
</comment>
<comment type="cofactor">
    <cofactor evidence="11">
        <name>Fe(2+)</name>
        <dbReference type="ChEBI" id="CHEBI:29033"/>
    </cofactor>
</comment>
<dbReference type="GO" id="GO:0005789">
    <property type="term" value="C:endoplasmic reticulum membrane"/>
    <property type="evidence" value="ECO:0007669"/>
    <property type="project" value="TreeGrafter"/>
</dbReference>
<feature type="transmembrane region" description="Helical" evidence="12">
    <location>
        <begin position="44"/>
        <end position="65"/>
    </location>
</feature>
<dbReference type="GO" id="GO:0004768">
    <property type="term" value="F:stearoyl-CoA 9-desaturase activity"/>
    <property type="evidence" value="ECO:0007669"/>
    <property type="project" value="TreeGrafter"/>
</dbReference>
<accession>A0A9P0HP72</accession>
<dbReference type="GO" id="GO:0006636">
    <property type="term" value="P:unsaturated fatty acid biosynthetic process"/>
    <property type="evidence" value="ECO:0007669"/>
    <property type="project" value="TreeGrafter"/>
</dbReference>
<evidence type="ECO:0000256" key="5">
    <source>
        <dbReference type="ARBA" id="ARBA00022832"/>
    </source>
</evidence>
<evidence type="ECO:0000256" key="3">
    <source>
        <dbReference type="ARBA" id="ARBA00022516"/>
    </source>
</evidence>
<keyword evidence="8" id="KW-0443">Lipid metabolism</keyword>
<feature type="transmembrane region" description="Helical" evidence="12">
    <location>
        <begin position="71"/>
        <end position="93"/>
    </location>
</feature>
<comment type="similarity">
    <text evidence="2 11">Belongs to the fatty acid desaturase type 1 family.</text>
</comment>
<gene>
    <name evidence="13" type="ORF">NEZAVI_LOCUS13453</name>
</gene>
<evidence type="ECO:0000256" key="8">
    <source>
        <dbReference type="ARBA" id="ARBA00023098"/>
    </source>
</evidence>
<dbReference type="PANTHER" id="PTHR11351:SF92">
    <property type="entry name" value="ACYL-COA DESATURASE 2-LIKE PROTEIN"/>
    <property type="match status" value="1"/>
</dbReference>
<dbReference type="PANTHER" id="PTHR11351">
    <property type="entry name" value="ACYL-COA DESATURASE"/>
    <property type="match status" value="1"/>
</dbReference>
<keyword evidence="4 11" id="KW-0812">Transmembrane</keyword>
<evidence type="ECO:0000256" key="1">
    <source>
        <dbReference type="ARBA" id="ARBA00004141"/>
    </source>
</evidence>
<comment type="subcellular location">
    <subcellularLocation>
        <location evidence="1">Membrane</location>
        <topology evidence="1">Multi-pass membrane protein</topology>
    </subcellularLocation>
</comment>
<keyword evidence="3 11" id="KW-0444">Lipid biosynthesis</keyword>
<keyword evidence="9 12" id="KW-0472">Membrane</keyword>
<evidence type="ECO:0000256" key="12">
    <source>
        <dbReference type="SAM" id="Phobius"/>
    </source>
</evidence>
<evidence type="ECO:0000256" key="10">
    <source>
        <dbReference type="ARBA" id="ARBA00023160"/>
    </source>
</evidence>
<dbReference type="AlphaFoldDB" id="A0A9P0HP72"/>
<dbReference type="InterPro" id="IPR015876">
    <property type="entry name" value="Acyl-CoA_DS"/>
</dbReference>
<evidence type="ECO:0000256" key="4">
    <source>
        <dbReference type="ARBA" id="ARBA00022692"/>
    </source>
</evidence>
<dbReference type="GO" id="GO:0005506">
    <property type="term" value="F:iron ion binding"/>
    <property type="evidence" value="ECO:0007669"/>
    <property type="project" value="TreeGrafter"/>
</dbReference>
<evidence type="ECO:0000256" key="9">
    <source>
        <dbReference type="ARBA" id="ARBA00023136"/>
    </source>
</evidence>
<evidence type="ECO:0000256" key="6">
    <source>
        <dbReference type="ARBA" id="ARBA00022989"/>
    </source>
</evidence>
<dbReference type="EMBL" id="OV725082">
    <property type="protein sequence ID" value="CAH1405197.1"/>
    <property type="molecule type" value="Genomic_DNA"/>
</dbReference>
<keyword evidence="14" id="KW-1185">Reference proteome</keyword>
<keyword evidence="5" id="KW-0276">Fatty acid metabolism</keyword>
<proteinExistence type="inferred from homology"/>
<dbReference type="OrthoDB" id="6614735at2759"/>